<evidence type="ECO:0000256" key="7">
    <source>
        <dbReference type="ARBA" id="ARBA00023163"/>
    </source>
</evidence>
<dbReference type="PANTHER" id="PTHR13476">
    <property type="entry name" value="CHROMATIN MODIFICATION-RELATED PROTEIN MEAF6"/>
    <property type="match status" value="1"/>
</dbReference>
<dbReference type="STRING" id="1198029.A0A1U7LHE3"/>
<keyword evidence="9" id="KW-0234">DNA repair</keyword>
<evidence type="ECO:0000256" key="11">
    <source>
        <dbReference type="SAM" id="MobiDB-lite"/>
    </source>
</evidence>
<feature type="region of interest" description="Disordered" evidence="11">
    <location>
        <begin position="161"/>
        <end position="219"/>
    </location>
</feature>
<keyword evidence="8 9" id="KW-0539">Nucleus</keyword>
<evidence type="ECO:0000256" key="6">
    <source>
        <dbReference type="ARBA" id="ARBA00023054"/>
    </source>
</evidence>
<protein>
    <recommendedName>
        <fullName evidence="3 9">Chromatin modification-related protein EAF6</fullName>
    </recommendedName>
</protein>
<feature type="compositionally biased region" description="Polar residues" evidence="11">
    <location>
        <begin position="35"/>
        <end position="49"/>
    </location>
</feature>
<dbReference type="Proteomes" id="UP000186594">
    <property type="component" value="Unassembled WGS sequence"/>
</dbReference>
<evidence type="ECO:0000256" key="3">
    <source>
        <dbReference type="ARBA" id="ARBA00018504"/>
    </source>
</evidence>
<evidence type="ECO:0000256" key="10">
    <source>
        <dbReference type="SAM" id="Coils"/>
    </source>
</evidence>
<feature type="coiled-coil region" evidence="10">
    <location>
        <begin position="79"/>
        <end position="106"/>
    </location>
</feature>
<feature type="non-terminal residue" evidence="12">
    <location>
        <position position="1"/>
    </location>
</feature>
<evidence type="ECO:0000256" key="9">
    <source>
        <dbReference type="RuleBase" id="RU368022"/>
    </source>
</evidence>
<feature type="region of interest" description="Disordered" evidence="11">
    <location>
        <begin position="35"/>
        <end position="74"/>
    </location>
</feature>
<evidence type="ECO:0000256" key="5">
    <source>
        <dbReference type="ARBA" id="ARBA00023015"/>
    </source>
</evidence>
<comment type="caution">
    <text evidence="12">The sequence shown here is derived from an EMBL/GenBank/DDBJ whole genome shotgun (WGS) entry which is preliminary data.</text>
</comment>
<evidence type="ECO:0000256" key="4">
    <source>
        <dbReference type="ARBA" id="ARBA00022853"/>
    </source>
</evidence>
<comment type="subunit">
    <text evidence="9">Component of the NuA4 histone acetyltransferase complex.</text>
</comment>
<sequence length="219" mass="24708">SWRVLPWTHRRPQPATPYTFALHLLNTSFSRCHNMVTSPKKQPEAQNGNAGEKSLLNGVTTNGQTKQEKDQVGPTHEYYETIKKELKDLIARKKQLDRGLNAKEQEIFSRAYLEETSGGGNIIRGFDGYLKNTNRPKKGDINPEDRIFSFSSISFAKTMQRQEASIDSDELQDTRSATGGQKKKKRRRGDDDDFTSDSDTQPGVPTKRLRVSFGGANDD</sequence>
<dbReference type="OrthoDB" id="440324at2759"/>
<keyword evidence="4 9" id="KW-0156">Chromatin regulator</keyword>
<dbReference type="InterPro" id="IPR015418">
    <property type="entry name" value="Eaf6"/>
</dbReference>
<dbReference type="GO" id="GO:0006325">
    <property type="term" value="P:chromatin organization"/>
    <property type="evidence" value="ECO:0007669"/>
    <property type="project" value="UniProtKB-KW"/>
</dbReference>
<gene>
    <name evidence="12" type="ORF">NEOLI_005138</name>
</gene>
<dbReference type="AlphaFoldDB" id="A0A1U7LHE3"/>
<keyword evidence="7 9" id="KW-0804">Transcription</keyword>
<accession>A0A1U7LHE3</accession>
<evidence type="ECO:0000256" key="8">
    <source>
        <dbReference type="ARBA" id="ARBA00023242"/>
    </source>
</evidence>
<dbReference type="GO" id="GO:0006281">
    <property type="term" value="P:DNA repair"/>
    <property type="evidence" value="ECO:0007669"/>
    <property type="project" value="UniProtKB-UniRule"/>
</dbReference>
<dbReference type="EMBL" id="LXFE01003938">
    <property type="protein sequence ID" value="OLL22064.1"/>
    <property type="molecule type" value="Genomic_DNA"/>
</dbReference>
<comment type="similarity">
    <text evidence="2 9">Belongs to the EAF6 family.</text>
</comment>
<dbReference type="GO" id="GO:0035267">
    <property type="term" value="C:NuA4 histone acetyltransferase complex"/>
    <property type="evidence" value="ECO:0007669"/>
    <property type="project" value="UniProtKB-UniRule"/>
</dbReference>
<dbReference type="GO" id="GO:0005634">
    <property type="term" value="C:nucleus"/>
    <property type="evidence" value="ECO:0007669"/>
    <property type="project" value="UniProtKB-SubCell"/>
</dbReference>
<reference evidence="12 13" key="1">
    <citation type="submission" date="2016-04" db="EMBL/GenBank/DDBJ databases">
        <title>Evolutionary innovation and constraint leading to complex multicellularity in the Ascomycota.</title>
        <authorList>
            <person name="Cisse O."/>
            <person name="Nguyen A."/>
            <person name="Hewitt D.A."/>
            <person name="Jedd G."/>
            <person name="Stajich J.E."/>
        </authorList>
    </citation>
    <scope>NUCLEOTIDE SEQUENCE [LARGE SCALE GENOMIC DNA]</scope>
    <source>
        <strain evidence="12 13">DAH-3</strain>
    </source>
</reference>
<dbReference type="Pfam" id="PF09340">
    <property type="entry name" value="NuA4"/>
    <property type="match status" value="1"/>
</dbReference>
<evidence type="ECO:0000313" key="12">
    <source>
        <dbReference type="EMBL" id="OLL22064.1"/>
    </source>
</evidence>
<keyword evidence="5 9" id="KW-0805">Transcription regulation</keyword>
<proteinExistence type="inferred from homology"/>
<comment type="subcellular location">
    <subcellularLocation>
        <location evidence="1 9">Nucleus</location>
    </subcellularLocation>
</comment>
<evidence type="ECO:0000256" key="2">
    <source>
        <dbReference type="ARBA" id="ARBA00010916"/>
    </source>
</evidence>
<comment type="function">
    <text evidence="9">Component of the NuA4 histone acetyltransferase complex which is involved in transcriptional activation of selected genes principally by acetylation of nucleosomal histone H4 and H2A. The NuA4 complex is also involved in DNA repair.</text>
</comment>
<name>A0A1U7LHE3_NEOID</name>
<keyword evidence="9" id="KW-0227">DNA damage</keyword>
<keyword evidence="6 10" id="KW-0175">Coiled coil</keyword>
<organism evidence="12 13">
    <name type="scientific">Neolecta irregularis (strain DAH-3)</name>
    <dbReference type="NCBI Taxonomy" id="1198029"/>
    <lineage>
        <taxon>Eukaryota</taxon>
        <taxon>Fungi</taxon>
        <taxon>Dikarya</taxon>
        <taxon>Ascomycota</taxon>
        <taxon>Taphrinomycotina</taxon>
        <taxon>Neolectales</taxon>
        <taxon>Neolectaceae</taxon>
        <taxon>Neolecta</taxon>
    </lineage>
</organism>
<evidence type="ECO:0000256" key="1">
    <source>
        <dbReference type="ARBA" id="ARBA00004123"/>
    </source>
</evidence>
<evidence type="ECO:0000313" key="13">
    <source>
        <dbReference type="Proteomes" id="UP000186594"/>
    </source>
</evidence>
<keyword evidence="13" id="KW-1185">Reference proteome</keyword>